<dbReference type="PANTHER" id="PTHR12289:SF41">
    <property type="entry name" value="FAILED AXON CONNECTIONS-RELATED"/>
    <property type="match status" value="1"/>
</dbReference>
<evidence type="ECO:0000256" key="4">
    <source>
        <dbReference type="ARBA" id="ARBA00022927"/>
    </source>
</evidence>
<evidence type="ECO:0000313" key="8">
    <source>
        <dbReference type="EMBL" id="KKA26568.1"/>
    </source>
</evidence>
<dbReference type="AlphaFoldDB" id="A0A0F4Z9J4"/>
<proteinExistence type="predicted"/>
<dbReference type="EMBL" id="LAEV01002104">
    <property type="protein sequence ID" value="KKA26568.1"/>
    <property type="molecule type" value="Genomic_DNA"/>
</dbReference>
<name>A0A0F4Z9J4_9PEZI</name>
<comment type="subcellular location">
    <subcellularLocation>
        <location evidence="1">Mitochondrion outer membrane</location>
    </subcellularLocation>
</comment>
<evidence type="ECO:0000313" key="9">
    <source>
        <dbReference type="Proteomes" id="UP000033483"/>
    </source>
</evidence>
<evidence type="ECO:0000256" key="6">
    <source>
        <dbReference type="ARBA" id="ARBA00023136"/>
    </source>
</evidence>
<gene>
    <name evidence="8" type="ORF">TD95_004256</name>
</gene>
<reference evidence="8 9" key="1">
    <citation type="submission" date="2015-03" db="EMBL/GenBank/DDBJ databases">
        <authorList>
            <person name="Radwan O."/>
            <person name="Al-Naeli F.A."/>
            <person name="Rendon G.A."/>
            <person name="Fields C."/>
        </authorList>
    </citation>
    <scope>NUCLEOTIDE SEQUENCE [LARGE SCALE GENOMIC DNA]</scope>
    <source>
        <strain evidence="8">CR-DP1</strain>
    </source>
</reference>
<dbReference type="GO" id="GO:0007005">
    <property type="term" value="P:mitochondrion organization"/>
    <property type="evidence" value="ECO:0007669"/>
    <property type="project" value="TreeGrafter"/>
</dbReference>
<dbReference type="InterPro" id="IPR019564">
    <property type="entry name" value="Sam37/metaxin_N"/>
</dbReference>
<dbReference type="Proteomes" id="UP000033483">
    <property type="component" value="Unassembled WGS sequence"/>
</dbReference>
<keyword evidence="4" id="KW-0653">Protein transport</keyword>
<dbReference type="GO" id="GO:0001401">
    <property type="term" value="C:SAM complex"/>
    <property type="evidence" value="ECO:0007669"/>
    <property type="project" value="InterPro"/>
</dbReference>
<keyword evidence="5" id="KW-0496">Mitochondrion</keyword>
<protein>
    <recommendedName>
        <fullName evidence="7">Mitochondrial outer membrane transport complex Sam37/metaxin N-terminal domain-containing protein</fullName>
    </recommendedName>
</protein>
<keyword evidence="2" id="KW-0813">Transport</keyword>
<evidence type="ECO:0000256" key="1">
    <source>
        <dbReference type="ARBA" id="ARBA00004294"/>
    </source>
</evidence>
<dbReference type="OrthoDB" id="5835136at2759"/>
<accession>A0A0F4Z9J4</accession>
<evidence type="ECO:0000256" key="3">
    <source>
        <dbReference type="ARBA" id="ARBA00022787"/>
    </source>
</evidence>
<keyword evidence="6" id="KW-0472">Membrane</keyword>
<keyword evidence="9" id="KW-1185">Reference proteome</keyword>
<evidence type="ECO:0000256" key="5">
    <source>
        <dbReference type="ARBA" id="ARBA00023128"/>
    </source>
</evidence>
<evidence type="ECO:0000256" key="2">
    <source>
        <dbReference type="ARBA" id="ARBA00022448"/>
    </source>
</evidence>
<keyword evidence="3" id="KW-1000">Mitochondrion outer membrane</keyword>
<comment type="caution">
    <text evidence="8">The sequence shown here is derived from an EMBL/GenBank/DDBJ whole genome shotgun (WGS) entry which is preliminary data.</text>
</comment>
<dbReference type="Pfam" id="PF10568">
    <property type="entry name" value="Tom37"/>
    <property type="match status" value="1"/>
</dbReference>
<sequence>MPDCEYVLHIWGPAFGLASIDAECLAAVTLIMQSVSREGWKKWQIVANSDASVCPSSSPADILPALYHDSSWICGYRAISRYLASSAATQPGLPAPLNPDAVAFTAWMTSKTAVLLDLSLYVSSSNWVAVTRPAYSSILPWPLTWSIPPVLRRAAIARAERQGFVDMEGDMEDMHASNATSAQPAVPTSFNWRLPGLKKKMSVLDEMSPEQQAGIRLYSYAKEVLDVISKHSNMFRADDGHVSAEGCLAYAYLSLFIKPAVPQPWLKRLLTSDYPKLIEFINHVDLSTKTINVPTVTSPRSTLTLASTLAHQLIQNIPELGDLYLQEWKQRILASSTDGSPRRPSRLLIGTAFVAGIVGSLTYYVRSLYPLGRPLQVWSAPTRSRLGEFGELGAMLGLAMGGARPSVGYSSLSKRDGVVEDVSIDL</sequence>
<dbReference type="InterPro" id="IPR050931">
    <property type="entry name" value="Mito_Protein_Transport_Metaxin"/>
</dbReference>
<dbReference type="PANTHER" id="PTHR12289">
    <property type="entry name" value="METAXIN RELATED"/>
    <property type="match status" value="1"/>
</dbReference>
<organism evidence="8 9">
    <name type="scientific">Thielaviopsis punctulata</name>
    <dbReference type="NCBI Taxonomy" id="72032"/>
    <lineage>
        <taxon>Eukaryota</taxon>
        <taxon>Fungi</taxon>
        <taxon>Dikarya</taxon>
        <taxon>Ascomycota</taxon>
        <taxon>Pezizomycotina</taxon>
        <taxon>Sordariomycetes</taxon>
        <taxon>Hypocreomycetidae</taxon>
        <taxon>Microascales</taxon>
        <taxon>Ceratocystidaceae</taxon>
        <taxon>Thielaviopsis</taxon>
    </lineage>
</organism>
<evidence type="ECO:0000259" key="7">
    <source>
        <dbReference type="Pfam" id="PF10568"/>
    </source>
</evidence>
<feature type="domain" description="Mitochondrial outer membrane transport complex Sam37/metaxin N-terminal" evidence="7">
    <location>
        <begin position="24"/>
        <end position="152"/>
    </location>
</feature>
<dbReference type="GO" id="GO:0015031">
    <property type="term" value="P:protein transport"/>
    <property type="evidence" value="ECO:0007669"/>
    <property type="project" value="UniProtKB-KW"/>
</dbReference>